<evidence type="ECO:0000313" key="7">
    <source>
        <dbReference type="EMBL" id="CAE8606667.1"/>
    </source>
</evidence>
<name>A0A813F0L9_POLGL</name>
<dbReference type="Gene3D" id="1.20.1250.20">
    <property type="entry name" value="MFS general substrate transporter like domains"/>
    <property type="match status" value="1"/>
</dbReference>
<feature type="transmembrane region" description="Helical" evidence="6">
    <location>
        <begin position="232"/>
        <end position="255"/>
    </location>
</feature>
<feature type="transmembrane region" description="Helical" evidence="6">
    <location>
        <begin position="143"/>
        <end position="162"/>
    </location>
</feature>
<dbReference type="OrthoDB" id="6415790at2759"/>
<dbReference type="PANTHER" id="PTHR12778:SF9">
    <property type="entry name" value="ACETYL-COENZYME A TRANSPORTER 1"/>
    <property type="match status" value="1"/>
</dbReference>
<feature type="compositionally biased region" description="Basic and acidic residues" evidence="5">
    <location>
        <begin position="39"/>
        <end position="51"/>
    </location>
</feature>
<dbReference type="GO" id="GO:0035348">
    <property type="term" value="P:acetyl-CoA transmembrane transport"/>
    <property type="evidence" value="ECO:0007669"/>
    <property type="project" value="InterPro"/>
</dbReference>
<feature type="transmembrane region" description="Helical" evidence="6">
    <location>
        <begin position="69"/>
        <end position="93"/>
    </location>
</feature>
<feature type="transmembrane region" description="Helical" evidence="6">
    <location>
        <begin position="384"/>
        <end position="410"/>
    </location>
</feature>
<feature type="region of interest" description="Disordered" evidence="5">
    <location>
        <begin position="1"/>
        <end position="59"/>
    </location>
</feature>
<keyword evidence="3 6" id="KW-1133">Transmembrane helix</keyword>
<evidence type="ECO:0000256" key="6">
    <source>
        <dbReference type="SAM" id="Phobius"/>
    </source>
</evidence>
<evidence type="ECO:0008006" key="9">
    <source>
        <dbReference type="Google" id="ProtNLM"/>
    </source>
</evidence>
<feature type="transmembrane region" description="Helical" evidence="6">
    <location>
        <begin position="113"/>
        <end position="131"/>
    </location>
</feature>
<feature type="transmembrane region" description="Helical" evidence="6">
    <location>
        <begin position="168"/>
        <end position="188"/>
    </location>
</feature>
<dbReference type="InterPro" id="IPR004752">
    <property type="entry name" value="AmpG_permease/AT-1"/>
</dbReference>
<evidence type="ECO:0000313" key="8">
    <source>
        <dbReference type="Proteomes" id="UP000654075"/>
    </source>
</evidence>
<evidence type="ECO:0000256" key="1">
    <source>
        <dbReference type="ARBA" id="ARBA00004141"/>
    </source>
</evidence>
<comment type="caution">
    <text evidence="7">The sequence shown here is derived from an EMBL/GenBank/DDBJ whole genome shotgun (WGS) entry which is preliminary data.</text>
</comment>
<evidence type="ECO:0000256" key="2">
    <source>
        <dbReference type="ARBA" id="ARBA00022692"/>
    </source>
</evidence>
<keyword evidence="2 6" id="KW-0812">Transmembrane</keyword>
<protein>
    <recommendedName>
        <fullName evidence="9">Acetyl-coenzyme A transporter 1</fullName>
    </recommendedName>
</protein>
<feature type="transmembrane region" description="Helical" evidence="6">
    <location>
        <begin position="422"/>
        <end position="442"/>
    </location>
</feature>
<proteinExistence type="predicted"/>
<dbReference type="PANTHER" id="PTHR12778">
    <property type="entry name" value="SOLUTE CARRIER FAMILY 33 ACETYL-COA TRANSPORTER -RELATED"/>
    <property type="match status" value="1"/>
</dbReference>
<feature type="transmembrane region" description="Helical" evidence="6">
    <location>
        <begin position="200"/>
        <end position="226"/>
    </location>
</feature>
<dbReference type="Proteomes" id="UP000654075">
    <property type="component" value="Unassembled WGS sequence"/>
</dbReference>
<dbReference type="EMBL" id="CAJNNV010019629">
    <property type="protein sequence ID" value="CAE8606667.1"/>
    <property type="molecule type" value="Genomic_DNA"/>
</dbReference>
<evidence type="ECO:0000256" key="3">
    <source>
        <dbReference type="ARBA" id="ARBA00022989"/>
    </source>
</evidence>
<dbReference type="SUPFAM" id="SSF103473">
    <property type="entry name" value="MFS general substrate transporter"/>
    <property type="match status" value="1"/>
</dbReference>
<dbReference type="GO" id="GO:0016020">
    <property type="term" value="C:membrane"/>
    <property type="evidence" value="ECO:0007669"/>
    <property type="project" value="UniProtKB-SubCell"/>
</dbReference>
<feature type="transmembrane region" description="Helical" evidence="6">
    <location>
        <begin position="285"/>
        <end position="302"/>
    </location>
</feature>
<feature type="transmembrane region" description="Helical" evidence="6">
    <location>
        <begin position="322"/>
        <end position="344"/>
    </location>
</feature>
<dbReference type="InterPro" id="IPR024371">
    <property type="entry name" value="AcetylCoA_trans_1-like"/>
</dbReference>
<accession>A0A813F0L9</accession>
<sequence length="509" mass="55617">MGALAPRQRGCREQGQGASAAPGGQGDTELSDLVPPAPSRREEERRHKVSDQKPGGEVASDLTGEYGNIAILLVLYTLQGIPMGLSAVLPLILKERHVSFSDIGTFSLNSYPFSLKLFWAPVVDAAYIARVGRRKSWMVPAQLLIGILMIGLSSSLDSWLYVEEPRVGTLTCMFFLLYLLCATQDIAVDGWALTMLRKENVGYAATCNSIGQTIGHAMGFTGFMVLEQFGLITLPTFMFMCGVLFLIVTVAIAVFKTEKPVPAQDEPDDIVSAYRDMFRLFQLRAVRWLFLVLLTWKMAFAVTDSLAPLKFQENGIPKEHMAYMTSLLMPVYILLPVALARWTAGSAPFDLALKAYQLRVLVVPAIAILAYYTPKSVDPIPWGFYAAIMTVSLISAVASQAMFVSSMAFFAQVSDPAMGGTYMTLLNTMCNLGGMWPGTVTMNLVDGLSCQSESCTVKSDGFYTMAVVAFHVGVLWYVVAAPTAKWLQHLKPAEWRAHAANSVSAMACV</sequence>
<evidence type="ECO:0000256" key="5">
    <source>
        <dbReference type="SAM" id="MobiDB-lite"/>
    </source>
</evidence>
<feature type="transmembrane region" description="Helical" evidence="6">
    <location>
        <begin position="462"/>
        <end position="481"/>
    </location>
</feature>
<keyword evidence="4 6" id="KW-0472">Membrane</keyword>
<comment type="subcellular location">
    <subcellularLocation>
        <location evidence="1">Membrane</location>
        <topology evidence="1">Multi-pass membrane protein</topology>
    </subcellularLocation>
</comment>
<dbReference type="OMA" id="RRKSWIM"/>
<feature type="transmembrane region" description="Helical" evidence="6">
    <location>
        <begin position="356"/>
        <end position="372"/>
    </location>
</feature>
<organism evidence="7 8">
    <name type="scientific">Polarella glacialis</name>
    <name type="common">Dinoflagellate</name>
    <dbReference type="NCBI Taxonomy" id="89957"/>
    <lineage>
        <taxon>Eukaryota</taxon>
        <taxon>Sar</taxon>
        <taxon>Alveolata</taxon>
        <taxon>Dinophyceae</taxon>
        <taxon>Suessiales</taxon>
        <taxon>Suessiaceae</taxon>
        <taxon>Polarella</taxon>
    </lineage>
</organism>
<gene>
    <name evidence="7" type="ORF">PGLA1383_LOCUS24642</name>
</gene>
<dbReference type="AlphaFoldDB" id="A0A813F0L9"/>
<dbReference type="Pfam" id="PF13000">
    <property type="entry name" value="Acatn"/>
    <property type="match status" value="3"/>
</dbReference>
<evidence type="ECO:0000256" key="4">
    <source>
        <dbReference type="ARBA" id="ARBA00023136"/>
    </source>
</evidence>
<dbReference type="InterPro" id="IPR036259">
    <property type="entry name" value="MFS_trans_sf"/>
</dbReference>
<reference evidence="7" key="1">
    <citation type="submission" date="2021-02" db="EMBL/GenBank/DDBJ databases">
        <authorList>
            <person name="Dougan E. K."/>
            <person name="Rhodes N."/>
            <person name="Thang M."/>
            <person name="Chan C."/>
        </authorList>
    </citation>
    <scope>NUCLEOTIDE SEQUENCE</scope>
</reference>
<keyword evidence="8" id="KW-1185">Reference proteome</keyword>
<dbReference type="GO" id="GO:0008521">
    <property type="term" value="F:acetyl-CoA transmembrane transporter activity"/>
    <property type="evidence" value="ECO:0007669"/>
    <property type="project" value="InterPro"/>
</dbReference>